<dbReference type="AlphaFoldDB" id="A0AAW2UEC7"/>
<organism evidence="1">
    <name type="scientific">Sesamum latifolium</name>
    <dbReference type="NCBI Taxonomy" id="2727402"/>
    <lineage>
        <taxon>Eukaryota</taxon>
        <taxon>Viridiplantae</taxon>
        <taxon>Streptophyta</taxon>
        <taxon>Embryophyta</taxon>
        <taxon>Tracheophyta</taxon>
        <taxon>Spermatophyta</taxon>
        <taxon>Magnoliopsida</taxon>
        <taxon>eudicotyledons</taxon>
        <taxon>Gunneridae</taxon>
        <taxon>Pentapetalae</taxon>
        <taxon>asterids</taxon>
        <taxon>lamiids</taxon>
        <taxon>Lamiales</taxon>
        <taxon>Pedaliaceae</taxon>
        <taxon>Sesamum</taxon>
    </lineage>
</organism>
<name>A0AAW2UEC7_9LAMI</name>
<evidence type="ECO:0000313" key="1">
    <source>
        <dbReference type="EMBL" id="KAL0415629.1"/>
    </source>
</evidence>
<accession>A0AAW2UEC7</accession>
<evidence type="ECO:0008006" key="2">
    <source>
        <dbReference type="Google" id="ProtNLM"/>
    </source>
</evidence>
<reference evidence="1" key="1">
    <citation type="submission" date="2020-06" db="EMBL/GenBank/DDBJ databases">
        <authorList>
            <person name="Li T."/>
            <person name="Hu X."/>
            <person name="Zhang T."/>
            <person name="Song X."/>
            <person name="Zhang H."/>
            <person name="Dai N."/>
            <person name="Sheng W."/>
            <person name="Hou X."/>
            <person name="Wei L."/>
        </authorList>
    </citation>
    <scope>NUCLEOTIDE SEQUENCE</scope>
    <source>
        <strain evidence="1">KEN1</strain>
        <tissue evidence="1">Leaf</tissue>
    </source>
</reference>
<sequence length="153" mass="17077">MGPQAVFRACLFGGQEAIFHMSYNRHPVRTDIQHASSREHGTLWVTKCARLCWISLGVGVCYATHHAIIAFVPKYEHCPLVTELPADLLCNVVYKAITKIIADRLAPILEHLINCCQAVFVGGRNITDNIFLAPRNGSTIHEERISPRCNINV</sequence>
<proteinExistence type="predicted"/>
<dbReference type="EMBL" id="JACGWN010000012">
    <property type="protein sequence ID" value="KAL0415629.1"/>
    <property type="molecule type" value="Genomic_DNA"/>
</dbReference>
<reference evidence="1" key="2">
    <citation type="journal article" date="2024" name="Plant">
        <title>Genomic evolution and insights into agronomic trait innovations of Sesamum species.</title>
        <authorList>
            <person name="Miao H."/>
            <person name="Wang L."/>
            <person name="Qu L."/>
            <person name="Liu H."/>
            <person name="Sun Y."/>
            <person name="Le M."/>
            <person name="Wang Q."/>
            <person name="Wei S."/>
            <person name="Zheng Y."/>
            <person name="Lin W."/>
            <person name="Duan Y."/>
            <person name="Cao H."/>
            <person name="Xiong S."/>
            <person name="Wang X."/>
            <person name="Wei L."/>
            <person name="Li C."/>
            <person name="Ma Q."/>
            <person name="Ju M."/>
            <person name="Zhao R."/>
            <person name="Li G."/>
            <person name="Mu C."/>
            <person name="Tian Q."/>
            <person name="Mei H."/>
            <person name="Zhang T."/>
            <person name="Gao T."/>
            <person name="Zhang H."/>
        </authorList>
    </citation>
    <scope>NUCLEOTIDE SEQUENCE</scope>
    <source>
        <strain evidence="1">KEN1</strain>
    </source>
</reference>
<comment type="caution">
    <text evidence="1">The sequence shown here is derived from an EMBL/GenBank/DDBJ whole genome shotgun (WGS) entry which is preliminary data.</text>
</comment>
<protein>
    <recommendedName>
        <fullName evidence="2">Reverse transcriptase</fullName>
    </recommendedName>
</protein>
<gene>
    <name evidence="1" type="ORF">Slati_3394800</name>
</gene>